<organism evidence="14 15">
    <name type="scientific">Marine Group III euryarchaeote CG-Bathy1</name>
    <dbReference type="NCBI Taxonomy" id="1889001"/>
    <lineage>
        <taxon>Archaea</taxon>
        <taxon>Methanobacteriati</taxon>
        <taxon>Thermoplasmatota</taxon>
        <taxon>Thermoplasmata</taxon>
        <taxon>Candidatus Thermoprofundales</taxon>
    </lineage>
</organism>
<dbReference type="EC" id="6.3.4.13" evidence="4"/>
<dbReference type="SMART" id="SM01209">
    <property type="entry name" value="GARS_A"/>
    <property type="match status" value="1"/>
</dbReference>
<sequence length="440" mass="47055">MKVLVVGGGAREHIMAEVAVRDGAELFIALNNKNPGLLGLSSDSLFCKDMDPTAISNWAHEKNIDLALIGPESALASGIVDNLNNLDIPAMGPTKSASRIEVDKEFMRDLSSEFSFPGQLDYKVCSTVEEARHFLESFGKDCAIKPIGLTGGKGVKVMGDQLHSIDEAVNFCEEIIDTQMSGYAKVVLEERAIGEEFTLQAFISGETVIPMPAAQDHPHALEGDIGAITGGMGSYSQADGLLPFLSQSEYDSALETIRATAAAMNSINSPYRGILYGQFILTSDGPRLVEYNARFGDPEAMNVLSVLNSNFLDVSMDIAQGNLKPVDFEPKATVCKYIVPEGYGTTPRSDCSLSVDSTLLSSSGARVYYAAVNLEENNQISTTTSRSAAVVGKGDSIESAEKVTEAGLKAVSGTGLYVRHDIATEASISKRVSHMENLRS</sequence>
<dbReference type="PROSITE" id="PS50975">
    <property type="entry name" value="ATP_GRASP"/>
    <property type="match status" value="1"/>
</dbReference>
<evidence type="ECO:0000313" key="14">
    <source>
        <dbReference type="EMBL" id="OIR13677.1"/>
    </source>
</evidence>
<dbReference type="GO" id="GO:0004637">
    <property type="term" value="F:phosphoribosylamine-glycine ligase activity"/>
    <property type="evidence" value="ECO:0007669"/>
    <property type="project" value="UniProtKB-EC"/>
</dbReference>
<dbReference type="InterPro" id="IPR020562">
    <property type="entry name" value="PRibGlycinamide_synth_N"/>
</dbReference>
<dbReference type="Pfam" id="PF02843">
    <property type="entry name" value="GARS_C"/>
    <property type="match status" value="1"/>
</dbReference>
<evidence type="ECO:0000256" key="11">
    <source>
        <dbReference type="ARBA" id="ARBA00042864"/>
    </source>
</evidence>
<dbReference type="InterPro" id="IPR011761">
    <property type="entry name" value="ATP-grasp"/>
</dbReference>
<evidence type="ECO:0000256" key="8">
    <source>
        <dbReference type="ARBA" id="ARBA00022840"/>
    </source>
</evidence>
<dbReference type="Gene3D" id="3.40.50.20">
    <property type="match status" value="1"/>
</dbReference>
<evidence type="ECO:0000313" key="15">
    <source>
        <dbReference type="Proteomes" id="UP000183815"/>
    </source>
</evidence>
<comment type="pathway">
    <text evidence="3">Purine metabolism; IMP biosynthesis via de novo pathway; N(1)-(5-phospho-D-ribosyl)glycinamide from 5-phospho-alpha-D-ribose 1-diphosphate: step 2/2.</text>
</comment>
<comment type="cofactor">
    <cofactor evidence="2">
        <name>Mg(2+)</name>
        <dbReference type="ChEBI" id="CHEBI:18420"/>
    </cofactor>
</comment>
<dbReference type="InterPro" id="IPR013815">
    <property type="entry name" value="ATP_grasp_subdomain_1"/>
</dbReference>
<keyword evidence="5 14" id="KW-0436">Ligase</keyword>
<evidence type="ECO:0000256" key="2">
    <source>
        <dbReference type="ARBA" id="ARBA00001946"/>
    </source>
</evidence>
<proteinExistence type="inferred from homology"/>
<reference evidence="14 15" key="1">
    <citation type="submission" date="2016-08" db="EMBL/GenBank/DDBJ databases">
        <title>New Insights into Marine Group III Euryarchaeota, from dark to light.</title>
        <authorList>
            <person name="Haro-Moreno J.M."/>
            <person name="Rodriguez-Valera F."/>
            <person name="Lopez-Garcia P."/>
            <person name="Moreira D."/>
            <person name="Martin-Cuadrado A.B."/>
        </authorList>
    </citation>
    <scope>NUCLEOTIDE SEQUENCE [LARGE SCALE GENOMIC DNA]</scope>
    <source>
        <strain evidence="14">CG-Bathy1</strain>
    </source>
</reference>
<dbReference type="UniPathway" id="UPA00074">
    <property type="reaction ID" value="UER00125"/>
</dbReference>
<dbReference type="InterPro" id="IPR020561">
    <property type="entry name" value="PRibGlycinamid_synth_ATP-grasp"/>
</dbReference>
<dbReference type="AlphaFoldDB" id="A0A1J5TBJ5"/>
<keyword evidence="6 12" id="KW-0547">Nucleotide-binding</keyword>
<dbReference type="InterPro" id="IPR020559">
    <property type="entry name" value="PRibGlycinamide_synth_CS"/>
</dbReference>
<dbReference type="Proteomes" id="UP000183815">
    <property type="component" value="Unassembled WGS sequence"/>
</dbReference>
<evidence type="ECO:0000256" key="1">
    <source>
        <dbReference type="ARBA" id="ARBA00001936"/>
    </source>
</evidence>
<dbReference type="InterPro" id="IPR016185">
    <property type="entry name" value="PreATP-grasp_dom_sf"/>
</dbReference>
<dbReference type="GO" id="GO:0009113">
    <property type="term" value="P:purine nucleobase biosynthetic process"/>
    <property type="evidence" value="ECO:0007669"/>
    <property type="project" value="InterPro"/>
</dbReference>
<evidence type="ECO:0000256" key="9">
    <source>
        <dbReference type="ARBA" id="ARBA00038345"/>
    </source>
</evidence>
<dbReference type="PROSITE" id="PS00184">
    <property type="entry name" value="GARS"/>
    <property type="match status" value="1"/>
</dbReference>
<dbReference type="InterPro" id="IPR011054">
    <property type="entry name" value="Rudment_hybrid_motif"/>
</dbReference>
<dbReference type="InterPro" id="IPR020560">
    <property type="entry name" value="PRibGlycinamide_synth_C-dom"/>
</dbReference>
<evidence type="ECO:0000256" key="4">
    <source>
        <dbReference type="ARBA" id="ARBA00013255"/>
    </source>
</evidence>
<dbReference type="GO" id="GO:0006189">
    <property type="term" value="P:'de novo' IMP biosynthetic process"/>
    <property type="evidence" value="ECO:0007669"/>
    <property type="project" value="UniProtKB-UniPathway"/>
</dbReference>
<evidence type="ECO:0000256" key="3">
    <source>
        <dbReference type="ARBA" id="ARBA00005174"/>
    </source>
</evidence>
<dbReference type="Gene3D" id="3.30.1490.20">
    <property type="entry name" value="ATP-grasp fold, A domain"/>
    <property type="match status" value="1"/>
</dbReference>
<dbReference type="GO" id="GO:0005524">
    <property type="term" value="F:ATP binding"/>
    <property type="evidence" value="ECO:0007669"/>
    <property type="project" value="UniProtKB-UniRule"/>
</dbReference>
<dbReference type="NCBIfam" id="TIGR00877">
    <property type="entry name" value="purD"/>
    <property type="match status" value="1"/>
</dbReference>
<evidence type="ECO:0000259" key="13">
    <source>
        <dbReference type="PROSITE" id="PS50975"/>
    </source>
</evidence>
<dbReference type="InterPro" id="IPR037123">
    <property type="entry name" value="PRibGlycinamide_synth_C_sf"/>
</dbReference>
<keyword evidence="7" id="KW-0658">Purine biosynthesis</keyword>
<dbReference type="Gene3D" id="3.90.600.10">
    <property type="entry name" value="Phosphoribosylglycinamide synthetase, C-terminal domain"/>
    <property type="match status" value="1"/>
</dbReference>
<dbReference type="Pfam" id="PF01071">
    <property type="entry name" value="GARS_A"/>
    <property type="match status" value="1"/>
</dbReference>
<name>A0A1J5TBJ5_9ARCH</name>
<keyword evidence="8 12" id="KW-0067">ATP-binding</keyword>
<evidence type="ECO:0000256" key="6">
    <source>
        <dbReference type="ARBA" id="ARBA00022741"/>
    </source>
</evidence>
<dbReference type="SUPFAM" id="SSF52440">
    <property type="entry name" value="PreATP-grasp domain"/>
    <property type="match status" value="1"/>
</dbReference>
<gene>
    <name evidence="14" type="ORF">BEU04_03700</name>
</gene>
<dbReference type="SUPFAM" id="SSF51246">
    <property type="entry name" value="Rudiment single hybrid motif"/>
    <property type="match status" value="1"/>
</dbReference>
<dbReference type="PANTHER" id="PTHR43472:SF1">
    <property type="entry name" value="PHOSPHORIBOSYLAMINE--GLYCINE LIGASE, CHLOROPLASTIC"/>
    <property type="match status" value="1"/>
</dbReference>
<accession>A0A1J5TBJ5</accession>
<evidence type="ECO:0000256" key="5">
    <source>
        <dbReference type="ARBA" id="ARBA00022598"/>
    </source>
</evidence>
<dbReference type="PANTHER" id="PTHR43472">
    <property type="entry name" value="PHOSPHORIBOSYLAMINE--GLYCINE LIGASE"/>
    <property type="match status" value="1"/>
</dbReference>
<dbReference type="Pfam" id="PF02844">
    <property type="entry name" value="GARS_N"/>
    <property type="match status" value="1"/>
</dbReference>
<dbReference type="EMBL" id="MIYU01000022">
    <property type="protein sequence ID" value="OIR13677.1"/>
    <property type="molecule type" value="Genomic_DNA"/>
</dbReference>
<dbReference type="SUPFAM" id="SSF56059">
    <property type="entry name" value="Glutathione synthetase ATP-binding domain-like"/>
    <property type="match status" value="1"/>
</dbReference>
<dbReference type="Gene3D" id="3.30.470.20">
    <property type="entry name" value="ATP-grasp fold, B domain"/>
    <property type="match status" value="1"/>
</dbReference>
<comment type="similarity">
    <text evidence="9">Belongs to the GARS family.</text>
</comment>
<comment type="cofactor">
    <cofactor evidence="1">
        <name>Mn(2+)</name>
        <dbReference type="ChEBI" id="CHEBI:29035"/>
    </cofactor>
</comment>
<evidence type="ECO:0000256" key="10">
    <source>
        <dbReference type="ARBA" id="ARBA00042242"/>
    </source>
</evidence>
<dbReference type="SMART" id="SM01210">
    <property type="entry name" value="GARS_C"/>
    <property type="match status" value="1"/>
</dbReference>
<comment type="caution">
    <text evidence="14">The sequence shown here is derived from an EMBL/GenBank/DDBJ whole genome shotgun (WGS) entry which is preliminary data.</text>
</comment>
<evidence type="ECO:0000256" key="7">
    <source>
        <dbReference type="ARBA" id="ARBA00022755"/>
    </source>
</evidence>
<dbReference type="InterPro" id="IPR000115">
    <property type="entry name" value="PRibGlycinamide_synth"/>
</dbReference>
<dbReference type="GO" id="GO:0046872">
    <property type="term" value="F:metal ion binding"/>
    <property type="evidence" value="ECO:0007669"/>
    <property type="project" value="InterPro"/>
</dbReference>
<protein>
    <recommendedName>
        <fullName evidence="4">phosphoribosylamine--glycine ligase</fullName>
        <ecNumber evidence="4">6.3.4.13</ecNumber>
    </recommendedName>
    <alternativeName>
        <fullName evidence="10">Glycinamide ribonucleotide synthetase</fullName>
    </alternativeName>
    <alternativeName>
        <fullName evidence="11">Phosphoribosylglycinamide synthetase</fullName>
    </alternativeName>
</protein>
<feature type="domain" description="ATP-grasp" evidence="13">
    <location>
        <begin position="108"/>
        <end position="320"/>
    </location>
</feature>
<evidence type="ECO:0000256" key="12">
    <source>
        <dbReference type="PROSITE-ProRule" id="PRU00409"/>
    </source>
</evidence>